<proteinExistence type="predicted"/>
<keyword evidence="1" id="KW-0472">Membrane</keyword>
<sequence>MKTVPVFSHHVCIPHVPWDGKVQRSCVTVWEKSVQAALEFQVREKNEGRQTVTLHMGSVLFVFQTRNCSIHYLTLMSGRMMLEVSFSIFGLHCIIMFSSYFQL</sequence>
<dbReference type="Proteomes" id="UP001187415">
    <property type="component" value="Unassembled WGS sequence"/>
</dbReference>
<keyword evidence="3" id="KW-1185">Reference proteome</keyword>
<dbReference type="EMBL" id="JAUPFM010000011">
    <property type="protein sequence ID" value="KAK2837044.1"/>
    <property type="molecule type" value="Genomic_DNA"/>
</dbReference>
<keyword evidence="1" id="KW-0812">Transmembrane</keyword>
<feature type="transmembrane region" description="Helical" evidence="1">
    <location>
        <begin position="80"/>
        <end position="101"/>
    </location>
</feature>
<comment type="caution">
    <text evidence="2">The sequence shown here is derived from an EMBL/GenBank/DDBJ whole genome shotgun (WGS) entry which is preliminary data.</text>
</comment>
<reference evidence="2" key="1">
    <citation type="submission" date="2023-07" db="EMBL/GenBank/DDBJ databases">
        <title>Chromosome-level Genome Assembly of Striped Snakehead (Channa striata).</title>
        <authorList>
            <person name="Liu H."/>
        </authorList>
    </citation>
    <scope>NUCLEOTIDE SEQUENCE</scope>
    <source>
        <strain evidence="2">Gz</strain>
        <tissue evidence="2">Muscle</tissue>
    </source>
</reference>
<name>A0AA88MFS6_CHASR</name>
<evidence type="ECO:0000313" key="3">
    <source>
        <dbReference type="Proteomes" id="UP001187415"/>
    </source>
</evidence>
<dbReference type="AlphaFoldDB" id="A0AA88MFS6"/>
<organism evidence="2 3">
    <name type="scientific">Channa striata</name>
    <name type="common">Snakehead murrel</name>
    <name type="synonym">Ophicephalus striatus</name>
    <dbReference type="NCBI Taxonomy" id="64152"/>
    <lineage>
        <taxon>Eukaryota</taxon>
        <taxon>Metazoa</taxon>
        <taxon>Chordata</taxon>
        <taxon>Craniata</taxon>
        <taxon>Vertebrata</taxon>
        <taxon>Euteleostomi</taxon>
        <taxon>Actinopterygii</taxon>
        <taxon>Neopterygii</taxon>
        <taxon>Teleostei</taxon>
        <taxon>Neoteleostei</taxon>
        <taxon>Acanthomorphata</taxon>
        <taxon>Anabantaria</taxon>
        <taxon>Anabantiformes</taxon>
        <taxon>Channoidei</taxon>
        <taxon>Channidae</taxon>
        <taxon>Channa</taxon>
    </lineage>
</organism>
<keyword evidence="1" id="KW-1133">Transmembrane helix</keyword>
<accession>A0AA88MFS6</accession>
<protein>
    <submittedName>
        <fullName evidence="2">Uncharacterized protein</fullName>
    </submittedName>
</protein>
<gene>
    <name evidence="2" type="ORF">Q5P01_014256</name>
</gene>
<evidence type="ECO:0000313" key="2">
    <source>
        <dbReference type="EMBL" id="KAK2837044.1"/>
    </source>
</evidence>
<evidence type="ECO:0000256" key="1">
    <source>
        <dbReference type="SAM" id="Phobius"/>
    </source>
</evidence>